<dbReference type="HOGENOM" id="CLU_130257_10_1_0"/>
<keyword evidence="6" id="KW-0547">Nucleotide-binding</keyword>
<dbReference type="PANTHER" id="PTHR33571">
    <property type="entry name" value="SSL8005 PROTEIN"/>
    <property type="match status" value="1"/>
</dbReference>
<dbReference type="InterPro" id="IPR052038">
    <property type="entry name" value="Type-VII_TA_antitoxin"/>
</dbReference>
<evidence type="ECO:0000256" key="4">
    <source>
        <dbReference type="ARBA" id="ARBA00022695"/>
    </source>
</evidence>
<keyword evidence="2" id="KW-1277">Toxin-antitoxin system</keyword>
<dbReference type="Proteomes" id="UP000006875">
    <property type="component" value="Chromosome"/>
</dbReference>
<evidence type="ECO:0000256" key="9">
    <source>
        <dbReference type="ARBA" id="ARBA00038276"/>
    </source>
</evidence>
<dbReference type="AlphaFoldDB" id="E3H9N1"/>
<protein>
    <submittedName>
        <fullName evidence="11">DNA polymerase beta domain protein region</fullName>
    </submittedName>
</protein>
<evidence type="ECO:0000256" key="8">
    <source>
        <dbReference type="ARBA" id="ARBA00022842"/>
    </source>
</evidence>
<reference evidence="11 12" key="1">
    <citation type="journal article" date="2010" name="Stand. Genomic Sci.">
        <title>Complete genome sequence of Ilyobacter polytropus type strain (CuHbu1).</title>
        <authorList>
            <person name="Sikorski J."/>
            <person name="Chertkov O."/>
            <person name="Lapidus A."/>
            <person name="Nolan M."/>
            <person name="Lucas S."/>
            <person name="Del Rio T.G."/>
            <person name="Tice H."/>
            <person name="Cheng J.F."/>
            <person name="Tapia R."/>
            <person name="Han C."/>
            <person name="Goodwin L."/>
            <person name="Pitluck S."/>
            <person name="Liolios K."/>
            <person name="Ivanova N."/>
            <person name="Mavromatis K."/>
            <person name="Mikhailova N."/>
            <person name="Pati A."/>
            <person name="Chen A."/>
            <person name="Palaniappan K."/>
            <person name="Land M."/>
            <person name="Hauser L."/>
            <person name="Chang Y.J."/>
            <person name="Jeffries C.D."/>
            <person name="Brambilla E."/>
            <person name="Yasawong M."/>
            <person name="Rohde M."/>
            <person name="Pukall R."/>
            <person name="Spring S."/>
            <person name="Goker M."/>
            <person name="Woyke T."/>
            <person name="Bristow J."/>
            <person name="Eisen J.A."/>
            <person name="Markowitz V."/>
            <person name="Hugenholtz P."/>
            <person name="Kyrpides N.C."/>
            <person name="Klenk H.P."/>
        </authorList>
    </citation>
    <scope>NUCLEOTIDE SEQUENCE [LARGE SCALE GENOMIC DNA]</scope>
    <source>
        <strain evidence="12">ATCC 51220 / DSM 2926 / LMG 16218 / CuHBu1</strain>
    </source>
</reference>
<evidence type="ECO:0000256" key="6">
    <source>
        <dbReference type="ARBA" id="ARBA00022741"/>
    </source>
</evidence>
<dbReference type="InterPro" id="IPR043519">
    <property type="entry name" value="NT_sf"/>
</dbReference>
<keyword evidence="7" id="KW-0067">ATP-binding</keyword>
<comment type="cofactor">
    <cofactor evidence="1">
        <name>Mg(2+)</name>
        <dbReference type="ChEBI" id="CHEBI:18420"/>
    </cofactor>
</comment>
<proteinExistence type="inferred from homology"/>
<dbReference type="GO" id="GO:0016779">
    <property type="term" value="F:nucleotidyltransferase activity"/>
    <property type="evidence" value="ECO:0007669"/>
    <property type="project" value="UniProtKB-KW"/>
</dbReference>
<name>E3H9N1_ILYPC</name>
<evidence type="ECO:0000313" key="11">
    <source>
        <dbReference type="EMBL" id="ADO83420.1"/>
    </source>
</evidence>
<dbReference type="KEGG" id="ipo:Ilyop_1647"/>
<keyword evidence="4" id="KW-0548">Nucleotidyltransferase</keyword>
<keyword evidence="8" id="KW-0460">Magnesium</keyword>
<evidence type="ECO:0000259" key="10">
    <source>
        <dbReference type="Pfam" id="PF01909"/>
    </source>
</evidence>
<evidence type="ECO:0000313" key="12">
    <source>
        <dbReference type="Proteomes" id="UP000006875"/>
    </source>
</evidence>
<dbReference type="RefSeq" id="WP_013388087.1">
    <property type="nucleotide sequence ID" value="NC_014632.1"/>
</dbReference>
<sequence>MEMNEIIQIIKDHENEIKAFGVKKIGVFGSYANGNFSESSDIDILVNFGEVPRISKSYFGLKFYLENLFNKEVDLCREKDIRKEIKDEILRSVRYVS</sequence>
<keyword evidence="12" id="KW-1185">Reference proteome</keyword>
<organism evidence="11 12">
    <name type="scientific">Ilyobacter polytropus (strain ATCC 51220 / DSM 2926 / LMG 16218 / CuHBu1)</name>
    <dbReference type="NCBI Taxonomy" id="572544"/>
    <lineage>
        <taxon>Bacteria</taxon>
        <taxon>Fusobacteriati</taxon>
        <taxon>Fusobacteriota</taxon>
        <taxon>Fusobacteriia</taxon>
        <taxon>Fusobacteriales</taxon>
        <taxon>Fusobacteriaceae</taxon>
        <taxon>Ilyobacter</taxon>
    </lineage>
</organism>
<evidence type="ECO:0000256" key="7">
    <source>
        <dbReference type="ARBA" id="ARBA00022840"/>
    </source>
</evidence>
<evidence type="ECO:0000256" key="3">
    <source>
        <dbReference type="ARBA" id="ARBA00022679"/>
    </source>
</evidence>
<keyword evidence="3" id="KW-0808">Transferase</keyword>
<dbReference type="Gene3D" id="3.30.460.10">
    <property type="entry name" value="Beta Polymerase, domain 2"/>
    <property type="match status" value="1"/>
</dbReference>
<gene>
    <name evidence="11" type="ordered locus">Ilyop_1647</name>
</gene>
<accession>E3H9N1</accession>
<keyword evidence="5" id="KW-0479">Metal-binding</keyword>
<dbReference type="eggNOG" id="COG1669">
    <property type="taxonomic scope" value="Bacteria"/>
</dbReference>
<evidence type="ECO:0000256" key="1">
    <source>
        <dbReference type="ARBA" id="ARBA00001946"/>
    </source>
</evidence>
<dbReference type="InterPro" id="IPR002934">
    <property type="entry name" value="Polymerase_NTP_transf_dom"/>
</dbReference>
<dbReference type="GO" id="GO:0005524">
    <property type="term" value="F:ATP binding"/>
    <property type="evidence" value="ECO:0007669"/>
    <property type="project" value="UniProtKB-KW"/>
</dbReference>
<dbReference type="Pfam" id="PF01909">
    <property type="entry name" value="NTP_transf_2"/>
    <property type="match status" value="1"/>
</dbReference>
<dbReference type="CDD" id="cd05403">
    <property type="entry name" value="NT_KNTase_like"/>
    <property type="match status" value="1"/>
</dbReference>
<dbReference type="STRING" id="572544.Ilyop_1647"/>
<comment type="similarity">
    <text evidence="9">Belongs to the MntA antitoxin family.</text>
</comment>
<dbReference type="OrthoDB" id="90159at2"/>
<feature type="domain" description="Polymerase nucleotidyl transferase" evidence="10">
    <location>
        <begin position="12"/>
        <end position="95"/>
    </location>
</feature>
<evidence type="ECO:0000256" key="5">
    <source>
        <dbReference type="ARBA" id="ARBA00022723"/>
    </source>
</evidence>
<dbReference type="GO" id="GO:0046872">
    <property type="term" value="F:metal ion binding"/>
    <property type="evidence" value="ECO:0007669"/>
    <property type="project" value="UniProtKB-KW"/>
</dbReference>
<evidence type="ECO:0000256" key="2">
    <source>
        <dbReference type="ARBA" id="ARBA00022649"/>
    </source>
</evidence>
<dbReference type="SUPFAM" id="SSF81301">
    <property type="entry name" value="Nucleotidyltransferase"/>
    <property type="match status" value="1"/>
</dbReference>
<dbReference type="PANTHER" id="PTHR33571:SF14">
    <property type="entry name" value="PROTEIN ADENYLYLTRANSFERASE MJ0435-RELATED"/>
    <property type="match status" value="1"/>
</dbReference>
<dbReference type="EMBL" id="CP002281">
    <property type="protein sequence ID" value="ADO83420.1"/>
    <property type="molecule type" value="Genomic_DNA"/>
</dbReference>